<dbReference type="GO" id="GO:0140098">
    <property type="term" value="F:catalytic activity, acting on RNA"/>
    <property type="evidence" value="ECO:0007669"/>
    <property type="project" value="UniProtKB-ARBA"/>
</dbReference>
<dbReference type="PANTHER" id="PTHR21600:SF44">
    <property type="entry name" value="RIBOSOMAL LARGE SUBUNIT PSEUDOURIDINE SYNTHASE D"/>
    <property type="match status" value="1"/>
</dbReference>
<gene>
    <name evidence="7" type="ORF">E7215_00705</name>
</gene>
<dbReference type="PROSITE" id="PS50889">
    <property type="entry name" value="S4"/>
    <property type="match status" value="1"/>
</dbReference>
<protein>
    <recommendedName>
        <fullName evidence="5">Pseudouridine synthase</fullName>
        <ecNumber evidence="5">5.4.99.-</ecNumber>
    </recommendedName>
</protein>
<proteinExistence type="inferred from homology"/>
<dbReference type="EMBL" id="SVCM01000008">
    <property type="protein sequence ID" value="MBE6058683.1"/>
    <property type="molecule type" value="Genomic_DNA"/>
</dbReference>
<dbReference type="GO" id="GO:0000455">
    <property type="term" value="P:enzyme-directed rRNA pseudouridine synthesis"/>
    <property type="evidence" value="ECO:0007669"/>
    <property type="project" value="TreeGrafter"/>
</dbReference>
<dbReference type="PANTHER" id="PTHR21600">
    <property type="entry name" value="MITOCHONDRIAL RNA PSEUDOURIDINE SYNTHASE"/>
    <property type="match status" value="1"/>
</dbReference>
<comment type="function">
    <text evidence="5">Responsible for synthesis of pseudouridine from uracil.</text>
</comment>
<accession>A0A927W7J5</accession>
<dbReference type="SUPFAM" id="SSF55120">
    <property type="entry name" value="Pseudouridine synthase"/>
    <property type="match status" value="1"/>
</dbReference>
<sequence length="299" mass="34053">MSVITYKVGKEGQDVKIRDYMKENLNLSGRFIRGSAMDRRLRVNGKEVKLNYKLQEDDVIEVTVNAEESQNIEGEDLNIKVIYEDDDLLIVDKPPFMVVHPTKSHPMGTLANGVIHHFRSNNDNSIVRLVSRLDRDTSGLIMIAKNQFSHMNLAKSMDKNLIKKSYLAIIHGNLENQEGTIDLPIGRPTDETIKRAVLENGQRSITHYKVKESYKEGTLVELVLETGRTHQIRVHLSYVGCPIYGEQLYSDFNDEELISRQALHAYGLTLPHPRSGEILNFESALPEDMTKLIHNLQSM</sequence>
<dbReference type="InterPro" id="IPR050188">
    <property type="entry name" value="RluA_PseudoU_synthase"/>
</dbReference>
<evidence type="ECO:0000256" key="5">
    <source>
        <dbReference type="RuleBase" id="RU362028"/>
    </source>
</evidence>
<keyword evidence="4" id="KW-0694">RNA-binding</keyword>
<reference evidence="7" key="1">
    <citation type="submission" date="2019-04" db="EMBL/GenBank/DDBJ databases">
        <title>Evolution of Biomass-Degrading Anaerobic Consortia Revealed by Metagenomics.</title>
        <authorList>
            <person name="Peng X."/>
        </authorList>
    </citation>
    <scope>NUCLEOTIDE SEQUENCE</scope>
    <source>
        <strain evidence="7">SIG254</strain>
    </source>
</reference>
<evidence type="ECO:0000313" key="7">
    <source>
        <dbReference type="EMBL" id="MBE6058683.1"/>
    </source>
</evidence>
<organism evidence="7 8">
    <name type="scientific">Clostridium sulfidigenes</name>
    <dbReference type="NCBI Taxonomy" id="318464"/>
    <lineage>
        <taxon>Bacteria</taxon>
        <taxon>Bacillati</taxon>
        <taxon>Bacillota</taxon>
        <taxon>Clostridia</taxon>
        <taxon>Eubacteriales</taxon>
        <taxon>Clostridiaceae</taxon>
        <taxon>Clostridium</taxon>
    </lineage>
</organism>
<dbReference type="NCBIfam" id="TIGR00005">
    <property type="entry name" value="rluA_subfam"/>
    <property type="match status" value="1"/>
</dbReference>
<feature type="domain" description="Pseudouridine synthase RsuA/RluA-like" evidence="6">
    <location>
        <begin position="87"/>
        <end position="237"/>
    </location>
</feature>
<dbReference type="GO" id="GO:0009982">
    <property type="term" value="F:pseudouridine synthase activity"/>
    <property type="evidence" value="ECO:0007669"/>
    <property type="project" value="InterPro"/>
</dbReference>
<comment type="similarity">
    <text evidence="2 5">Belongs to the pseudouridine synthase RluA family.</text>
</comment>
<feature type="active site" evidence="3">
    <location>
        <position position="134"/>
    </location>
</feature>
<keyword evidence="5" id="KW-0413">Isomerase</keyword>
<dbReference type="InterPro" id="IPR006225">
    <property type="entry name" value="PsdUridine_synth_RluC/D"/>
</dbReference>
<evidence type="ECO:0000313" key="8">
    <source>
        <dbReference type="Proteomes" id="UP000768462"/>
    </source>
</evidence>
<dbReference type="AlphaFoldDB" id="A0A927W7J5"/>
<evidence type="ECO:0000256" key="3">
    <source>
        <dbReference type="PIRSR" id="PIRSR606225-1"/>
    </source>
</evidence>
<evidence type="ECO:0000256" key="2">
    <source>
        <dbReference type="ARBA" id="ARBA00010876"/>
    </source>
</evidence>
<dbReference type="CDD" id="cd02869">
    <property type="entry name" value="PseudoU_synth_RluA_like"/>
    <property type="match status" value="1"/>
</dbReference>
<dbReference type="EC" id="5.4.99.-" evidence="5"/>
<dbReference type="InterPro" id="IPR006145">
    <property type="entry name" value="PsdUridine_synth_RsuA/RluA"/>
</dbReference>
<evidence type="ECO:0000256" key="1">
    <source>
        <dbReference type="ARBA" id="ARBA00000073"/>
    </source>
</evidence>
<dbReference type="Pfam" id="PF00849">
    <property type="entry name" value="PseudoU_synth_2"/>
    <property type="match status" value="1"/>
</dbReference>
<comment type="catalytic activity">
    <reaction evidence="1 5">
        <text>a uridine in RNA = a pseudouridine in RNA</text>
        <dbReference type="Rhea" id="RHEA:48348"/>
        <dbReference type="Rhea" id="RHEA-COMP:12068"/>
        <dbReference type="Rhea" id="RHEA-COMP:12069"/>
        <dbReference type="ChEBI" id="CHEBI:65314"/>
        <dbReference type="ChEBI" id="CHEBI:65315"/>
    </reaction>
</comment>
<dbReference type="InterPro" id="IPR020103">
    <property type="entry name" value="PsdUridine_synth_cat_dom_sf"/>
</dbReference>
<dbReference type="Gene3D" id="3.30.2350.10">
    <property type="entry name" value="Pseudouridine synthase"/>
    <property type="match status" value="1"/>
</dbReference>
<dbReference type="Proteomes" id="UP000768462">
    <property type="component" value="Unassembled WGS sequence"/>
</dbReference>
<evidence type="ECO:0000259" key="6">
    <source>
        <dbReference type="Pfam" id="PF00849"/>
    </source>
</evidence>
<evidence type="ECO:0000256" key="4">
    <source>
        <dbReference type="PROSITE-ProRule" id="PRU00182"/>
    </source>
</evidence>
<dbReference type="GO" id="GO:0003723">
    <property type="term" value="F:RNA binding"/>
    <property type="evidence" value="ECO:0007669"/>
    <property type="project" value="UniProtKB-KW"/>
</dbReference>
<comment type="caution">
    <text evidence="7">The sequence shown here is derived from an EMBL/GenBank/DDBJ whole genome shotgun (WGS) entry which is preliminary data.</text>
</comment>
<name>A0A927W7J5_9CLOT</name>